<sequence>MEHRRRLANVDNDEDESQIGLRIGFEHADSFMPWQRWYQMQIPVKLVIDSGDR</sequence>
<dbReference type="RefSeq" id="WP_204631563.1">
    <property type="nucleotide sequence ID" value="NZ_BSOC01000003.1"/>
</dbReference>
<dbReference type="EMBL" id="JADIKF010000038">
    <property type="protein sequence ID" value="MBM7129972.1"/>
    <property type="molecule type" value="Genomic_DNA"/>
</dbReference>
<protein>
    <submittedName>
        <fullName evidence="1">Uncharacterized protein</fullName>
    </submittedName>
</protein>
<dbReference type="Proteomes" id="UP001430193">
    <property type="component" value="Unassembled WGS sequence"/>
</dbReference>
<gene>
    <name evidence="1" type="ORF">ISS99_10565</name>
</gene>
<reference evidence="1" key="1">
    <citation type="submission" date="2020-10" db="EMBL/GenBank/DDBJ databases">
        <title>Phylogeny of dyella-like bacteria.</title>
        <authorList>
            <person name="Fu J."/>
        </authorList>
    </citation>
    <scope>NUCLEOTIDE SEQUENCE</scope>
    <source>
        <strain evidence="1">DHON07</strain>
    </source>
</reference>
<evidence type="ECO:0000313" key="1">
    <source>
        <dbReference type="EMBL" id="MBM7129972.1"/>
    </source>
</evidence>
<accession>A0ABS2KGU2</accession>
<name>A0ABS2KGU2_9GAMM</name>
<organism evidence="1 2">
    <name type="scientific">Dyella mobilis</name>
    <dbReference type="NCBI Taxonomy" id="1849582"/>
    <lineage>
        <taxon>Bacteria</taxon>
        <taxon>Pseudomonadati</taxon>
        <taxon>Pseudomonadota</taxon>
        <taxon>Gammaproteobacteria</taxon>
        <taxon>Lysobacterales</taxon>
        <taxon>Rhodanobacteraceae</taxon>
        <taxon>Dyella</taxon>
    </lineage>
</organism>
<keyword evidence="2" id="KW-1185">Reference proteome</keyword>
<evidence type="ECO:0000313" key="2">
    <source>
        <dbReference type="Proteomes" id="UP001430193"/>
    </source>
</evidence>
<comment type="caution">
    <text evidence="1">The sequence shown here is derived from an EMBL/GenBank/DDBJ whole genome shotgun (WGS) entry which is preliminary data.</text>
</comment>
<proteinExistence type="predicted"/>